<dbReference type="NCBIfam" id="TIGR01844">
    <property type="entry name" value="type_I_sec_TolC"/>
    <property type="match status" value="1"/>
</dbReference>
<comment type="subcellular location">
    <subcellularLocation>
        <location evidence="1">Cell outer membrane</location>
    </subcellularLocation>
</comment>
<evidence type="ECO:0000256" key="7">
    <source>
        <dbReference type="ARBA" id="ARBA00023237"/>
    </source>
</evidence>
<dbReference type="Gene3D" id="1.20.1600.10">
    <property type="entry name" value="Outer membrane efflux proteins (OEP)"/>
    <property type="match status" value="1"/>
</dbReference>
<keyword evidence="11" id="KW-1185">Reference proteome</keyword>
<dbReference type="GO" id="GO:0006508">
    <property type="term" value="P:proteolysis"/>
    <property type="evidence" value="ECO:0007669"/>
    <property type="project" value="UniProtKB-KW"/>
</dbReference>
<organism evidence="10 11">
    <name type="scientific">Rivihabitans pingtungensis</name>
    <dbReference type="NCBI Taxonomy" id="1054498"/>
    <lineage>
        <taxon>Bacteria</taxon>
        <taxon>Pseudomonadati</taxon>
        <taxon>Pseudomonadota</taxon>
        <taxon>Betaproteobacteria</taxon>
        <taxon>Neisseriales</taxon>
        <taxon>Aquaspirillaceae</taxon>
        <taxon>Rivihabitans</taxon>
    </lineage>
</organism>
<evidence type="ECO:0000256" key="2">
    <source>
        <dbReference type="ARBA" id="ARBA00007613"/>
    </source>
</evidence>
<comment type="caution">
    <text evidence="10">The sequence shown here is derived from an EMBL/GenBank/DDBJ whole genome shotgun (WGS) entry which is preliminary data.</text>
</comment>
<keyword evidence="8" id="KW-0175">Coiled coil</keyword>
<protein>
    <submittedName>
        <fullName evidence="10">Protease secretion system outer membrane protein</fullName>
    </submittedName>
</protein>
<evidence type="ECO:0000256" key="6">
    <source>
        <dbReference type="ARBA" id="ARBA00023136"/>
    </source>
</evidence>
<dbReference type="InterPro" id="IPR010130">
    <property type="entry name" value="T1SS_OMP_TolC"/>
</dbReference>
<dbReference type="InterPro" id="IPR003423">
    <property type="entry name" value="OMP_efflux"/>
</dbReference>
<keyword evidence="10" id="KW-0645">Protease</keyword>
<dbReference type="InterPro" id="IPR051906">
    <property type="entry name" value="TolC-like"/>
</dbReference>
<evidence type="ECO:0000256" key="5">
    <source>
        <dbReference type="ARBA" id="ARBA00022692"/>
    </source>
</evidence>
<evidence type="ECO:0000256" key="9">
    <source>
        <dbReference type="SAM" id="SignalP"/>
    </source>
</evidence>
<keyword evidence="7" id="KW-0998">Cell outer membrane</keyword>
<evidence type="ECO:0000256" key="1">
    <source>
        <dbReference type="ARBA" id="ARBA00004442"/>
    </source>
</evidence>
<dbReference type="Proteomes" id="UP000247555">
    <property type="component" value="Unassembled WGS sequence"/>
</dbReference>
<dbReference type="GO" id="GO:0009279">
    <property type="term" value="C:cell outer membrane"/>
    <property type="evidence" value="ECO:0007669"/>
    <property type="project" value="UniProtKB-SubCell"/>
</dbReference>
<dbReference type="AlphaFoldDB" id="A0A318KJF4"/>
<dbReference type="Pfam" id="PF02321">
    <property type="entry name" value="OEP"/>
    <property type="match status" value="2"/>
</dbReference>
<accession>A0A318KJF4</accession>
<keyword evidence="4" id="KW-1134">Transmembrane beta strand</keyword>
<feature type="chain" id="PRO_5016422597" evidence="9">
    <location>
        <begin position="27"/>
        <end position="469"/>
    </location>
</feature>
<keyword evidence="10" id="KW-0378">Hydrolase</keyword>
<dbReference type="GO" id="GO:1990281">
    <property type="term" value="C:efflux pump complex"/>
    <property type="evidence" value="ECO:0007669"/>
    <property type="project" value="TreeGrafter"/>
</dbReference>
<comment type="similarity">
    <text evidence="2">Belongs to the outer membrane factor (OMF) (TC 1.B.17) family.</text>
</comment>
<name>A0A318KJF4_9NEIS</name>
<evidence type="ECO:0000256" key="4">
    <source>
        <dbReference type="ARBA" id="ARBA00022452"/>
    </source>
</evidence>
<dbReference type="PANTHER" id="PTHR30026">
    <property type="entry name" value="OUTER MEMBRANE PROTEIN TOLC"/>
    <property type="match status" value="1"/>
</dbReference>
<dbReference type="GO" id="GO:0008233">
    <property type="term" value="F:peptidase activity"/>
    <property type="evidence" value="ECO:0007669"/>
    <property type="project" value="UniProtKB-KW"/>
</dbReference>
<evidence type="ECO:0000256" key="8">
    <source>
        <dbReference type="SAM" id="Coils"/>
    </source>
</evidence>
<keyword evidence="6" id="KW-0472">Membrane</keyword>
<gene>
    <name evidence="10" type="ORF">DFR34_12820</name>
</gene>
<sequence length="469" mass="51638">MIVRLRKLTLLTALALSLNPLLPASALGFMEAYRAALQNDPTYQAAIAENEAGQQNRAMGRAGLLPQVNANISRARVRGEQEYTTQTLAGPRDVVVPLKYFSYSRTVQVRQSVVNMAAIANFRQGRARAEYSTEVFRGKQNDLALRLSSAYFQALLSQHAIDLAQAKVQSIEQQLKTAEVQFKAGDGTVTDVDEARARRDLAQAQLIEARNQLTVAMRSLQELVGDKPVSLAQLKADFAKQLKPELETLDTWLDRALESSADIAAQRRALEVAEREVDKNRAGHLPTVDVYASSGRSQSDSFSSINQEYRTRQLGVQVNIPIFSGGYTNAATTQAIANRERARNELEATVNKTHIEVTKQYSGTVSGLAKVQALELAVKSSEQALESTKMGFKAGMRSNVDILNAEEQLYTSRRDLAEAKYVYLLSRLRLKAAAGQLSEADMGEVDSYFGAEKPVHEKLVQVRRSANGS</sequence>
<dbReference type="GO" id="GO:0015288">
    <property type="term" value="F:porin activity"/>
    <property type="evidence" value="ECO:0007669"/>
    <property type="project" value="TreeGrafter"/>
</dbReference>
<dbReference type="EMBL" id="QJKI01000028">
    <property type="protein sequence ID" value="PXX75080.1"/>
    <property type="molecule type" value="Genomic_DNA"/>
</dbReference>
<feature type="signal peptide" evidence="9">
    <location>
        <begin position="1"/>
        <end position="26"/>
    </location>
</feature>
<dbReference type="SUPFAM" id="SSF56954">
    <property type="entry name" value="Outer membrane efflux proteins (OEP)"/>
    <property type="match status" value="1"/>
</dbReference>
<feature type="coiled-coil region" evidence="8">
    <location>
        <begin position="161"/>
        <end position="212"/>
    </location>
</feature>
<keyword evidence="3" id="KW-0813">Transport</keyword>
<dbReference type="GO" id="GO:0015562">
    <property type="term" value="F:efflux transmembrane transporter activity"/>
    <property type="evidence" value="ECO:0007669"/>
    <property type="project" value="InterPro"/>
</dbReference>
<keyword evidence="9" id="KW-0732">Signal</keyword>
<evidence type="ECO:0000313" key="10">
    <source>
        <dbReference type="EMBL" id="PXX75080.1"/>
    </source>
</evidence>
<proteinExistence type="inferred from homology"/>
<dbReference type="PANTHER" id="PTHR30026:SF20">
    <property type="entry name" value="OUTER MEMBRANE PROTEIN TOLC"/>
    <property type="match status" value="1"/>
</dbReference>
<evidence type="ECO:0000313" key="11">
    <source>
        <dbReference type="Proteomes" id="UP000247555"/>
    </source>
</evidence>
<reference evidence="10 11" key="1">
    <citation type="submission" date="2018-05" db="EMBL/GenBank/DDBJ databases">
        <title>Genomic Encyclopedia of Type Strains, Phase IV (KMG-IV): sequencing the most valuable type-strain genomes for metagenomic binning, comparative biology and taxonomic classification.</title>
        <authorList>
            <person name="Goeker M."/>
        </authorList>
    </citation>
    <scope>NUCLEOTIDE SEQUENCE [LARGE SCALE GENOMIC DNA]</scope>
    <source>
        <strain evidence="10 11">DSM 29661</strain>
    </source>
</reference>
<evidence type="ECO:0000256" key="3">
    <source>
        <dbReference type="ARBA" id="ARBA00022448"/>
    </source>
</evidence>
<keyword evidence="5" id="KW-0812">Transmembrane</keyword>